<dbReference type="Proteomes" id="UP000799778">
    <property type="component" value="Unassembled WGS sequence"/>
</dbReference>
<name>A0A6A5XCS3_9PLEO</name>
<evidence type="ECO:0000313" key="2">
    <source>
        <dbReference type="Proteomes" id="UP000799778"/>
    </source>
</evidence>
<gene>
    <name evidence="1" type="ORF">BU24DRAFT_495982</name>
</gene>
<keyword evidence="2" id="KW-1185">Reference proteome</keyword>
<dbReference type="EMBL" id="ML978075">
    <property type="protein sequence ID" value="KAF2010778.1"/>
    <property type="molecule type" value="Genomic_DNA"/>
</dbReference>
<dbReference type="PANTHER" id="PTHR48312">
    <property type="match status" value="1"/>
</dbReference>
<sequence>MAPATPPETPTSPQKPPIHNILLTLPRTSSHLLTRILNLPSQPSIHRHPSDGYFFLAPTVQRFSHHLAGKPLPAWTSDERDALRDAFQTSYEELEAFHSAVVAAGKSSYVKIHVNWLIEPVSETSFLFPDLEQQQLLPAPWTVQTASQGPDATKSALNETAVPDEVLRGWRPTFLVRHPALVFPSLLRTAIDNEGVESVLKGEATQRWEATFHWSRALYEFYDGDGEGEGRESRVEGVRYPIVVEADDVVGRPEVVRLYARAVGLDEKLVRYEWERASETEVAGLSKVERRMKDTLLGSRGIVGGKTAEGLVVEDEVVKWGKEFGEVLGERLRVLVEASMADYEWLRERRLRLP</sequence>
<evidence type="ECO:0000313" key="1">
    <source>
        <dbReference type="EMBL" id="KAF2010778.1"/>
    </source>
</evidence>
<reference evidence="1" key="1">
    <citation type="journal article" date="2020" name="Stud. Mycol.">
        <title>101 Dothideomycetes genomes: a test case for predicting lifestyles and emergence of pathogens.</title>
        <authorList>
            <person name="Haridas S."/>
            <person name="Albert R."/>
            <person name="Binder M."/>
            <person name="Bloem J."/>
            <person name="Labutti K."/>
            <person name="Salamov A."/>
            <person name="Andreopoulos B."/>
            <person name="Baker S."/>
            <person name="Barry K."/>
            <person name="Bills G."/>
            <person name="Bluhm B."/>
            <person name="Cannon C."/>
            <person name="Castanera R."/>
            <person name="Culley D."/>
            <person name="Daum C."/>
            <person name="Ezra D."/>
            <person name="Gonzalez J."/>
            <person name="Henrissat B."/>
            <person name="Kuo A."/>
            <person name="Liang C."/>
            <person name="Lipzen A."/>
            <person name="Lutzoni F."/>
            <person name="Magnuson J."/>
            <person name="Mondo S."/>
            <person name="Nolan M."/>
            <person name="Ohm R."/>
            <person name="Pangilinan J."/>
            <person name="Park H.-J."/>
            <person name="Ramirez L."/>
            <person name="Alfaro M."/>
            <person name="Sun H."/>
            <person name="Tritt A."/>
            <person name="Yoshinaga Y."/>
            <person name="Zwiers L.-H."/>
            <person name="Turgeon B."/>
            <person name="Goodwin S."/>
            <person name="Spatafora J."/>
            <person name="Crous P."/>
            <person name="Grigoriev I."/>
        </authorList>
    </citation>
    <scope>NUCLEOTIDE SEQUENCE</scope>
    <source>
        <strain evidence="1">CBS 175.79</strain>
    </source>
</reference>
<dbReference type="GeneID" id="54291564"/>
<accession>A0A6A5XCS3</accession>
<dbReference type="PANTHER" id="PTHR48312:SF1">
    <property type="entry name" value="SULFOTRANSFERASE"/>
    <property type="match status" value="1"/>
</dbReference>
<organism evidence="1 2">
    <name type="scientific">Aaosphaeria arxii CBS 175.79</name>
    <dbReference type="NCBI Taxonomy" id="1450172"/>
    <lineage>
        <taxon>Eukaryota</taxon>
        <taxon>Fungi</taxon>
        <taxon>Dikarya</taxon>
        <taxon>Ascomycota</taxon>
        <taxon>Pezizomycotina</taxon>
        <taxon>Dothideomycetes</taxon>
        <taxon>Pleosporomycetidae</taxon>
        <taxon>Pleosporales</taxon>
        <taxon>Pleosporales incertae sedis</taxon>
        <taxon>Aaosphaeria</taxon>
    </lineage>
</organism>
<dbReference type="OrthoDB" id="3650366at2759"/>
<proteinExistence type="predicted"/>
<dbReference type="RefSeq" id="XP_033379117.1">
    <property type="nucleotide sequence ID" value="XM_033534167.1"/>
</dbReference>
<dbReference type="AlphaFoldDB" id="A0A6A5XCS3"/>
<protein>
    <submittedName>
        <fullName evidence="1">Uncharacterized protein</fullName>
    </submittedName>
</protein>